<keyword evidence="2" id="KW-1185">Reference proteome</keyword>
<dbReference type="Gene3D" id="1.20.5.5260">
    <property type="match status" value="1"/>
</dbReference>
<reference evidence="1 2" key="1">
    <citation type="journal article" date="2010" name="J. Bacteriol.">
        <title>Genome sequence of Pantoea ananatis LMG20103, the causative agent of Eucalyptus blight and dieback.</title>
        <authorList>
            <person name="De Maayer P."/>
            <person name="Chan W.Y."/>
            <person name="Venter S.N."/>
            <person name="Toth I.K."/>
            <person name="Birch P.R."/>
            <person name="Joubert F."/>
            <person name="Coutinho T.A."/>
        </authorList>
    </citation>
    <scope>NUCLEOTIDE SEQUENCE [LARGE SCALE GENOMIC DNA]</scope>
    <source>
        <strain evidence="1 2">LMG 20103</strain>
    </source>
</reference>
<proteinExistence type="predicted"/>
<protein>
    <recommendedName>
        <fullName evidence="3">Biofilm development protein YmgB/AriR</fullName>
    </recommendedName>
</protein>
<dbReference type="EMBL" id="CP001875">
    <property type="protein sequence ID" value="ADD76104.1"/>
    <property type="molecule type" value="Genomic_DNA"/>
</dbReference>
<gene>
    <name evidence="1" type="ordered locus">PANA_0937</name>
</gene>
<evidence type="ECO:0000313" key="2">
    <source>
        <dbReference type="Proteomes" id="UP000001702"/>
    </source>
</evidence>
<evidence type="ECO:0008006" key="3">
    <source>
        <dbReference type="Google" id="ProtNLM"/>
    </source>
</evidence>
<evidence type="ECO:0000313" key="1">
    <source>
        <dbReference type="EMBL" id="ADD76104.1"/>
    </source>
</evidence>
<accession>D4GL58</accession>
<dbReference type="KEGG" id="pam:PANA_0937"/>
<dbReference type="InterPro" id="IPR024753">
    <property type="entry name" value="AriR"/>
</dbReference>
<organism evidence="1 2">
    <name type="scientific">Pantoea ananatis (strain LMG 20103)</name>
    <dbReference type="NCBI Taxonomy" id="706191"/>
    <lineage>
        <taxon>Bacteria</taxon>
        <taxon>Pseudomonadati</taxon>
        <taxon>Pseudomonadota</taxon>
        <taxon>Gammaproteobacteria</taxon>
        <taxon>Enterobacterales</taxon>
        <taxon>Erwiniaceae</taxon>
        <taxon>Pantoea</taxon>
    </lineage>
</organism>
<name>D4GL58_PANAM</name>
<dbReference type="eggNOG" id="ENOG50348JD">
    <property type="taxonomic scope" value="Bacteria"/>
</dbReference>
<dbReference type="GO" id="GO:0071468">
    <property type="term" value="P:cellular response to acidic pH"/>
    <property type="evidence" value="ECO:0007669"/>
    <property type="project" value="InterPro"/>
</dbReference>
<dbReference type="Pfam" id="PF10798">
    <property type="entry name" value="YmgB"/>
    <property type="match status" value="1"/>
</dbReference>
<dbReference type="AlphaFoldDB" id="D4GL58"/>
<dbReference type="Proteomes" id="UP000001702">
    <property type="component" value="Chromosome"/>
</dbReference>
<sequence length="88" mass="10343">MRRWRMRVQSNSASRAITDYFNSPDWNVPPESDLLAVIMRELMEAGQPTTNKAVIARVINKLEFEGDEQRLQRYRALLARLMEARPHE</sequence>
<dbReference type="HOGENOM" id="CLU_164045_2_1_6"/>